<name>A0A3N9PDR2_9BACL</name>
<organism evidence="1 2">
    <name type="scientific">Paenibacillus rhizophilus</name>
    <dbReference type="NCBI Taxonomy" id="1850366"/>
    <lineage>
        <taxon>Bacteria</taxon>
        <taxon>Bacillati</taxon>
        <taxon>Bacillota</taxon>
        <taxon>Bacilli</taxon>
        <taxon>Bacillales</taxon>
        <taxon>Paenibacillaceae</taxon>
        <taxon>Paenibacillus</taxon>
    </lineage>
</organism>
<evidence type="ECO:0000313" key="2">
    <source>
        <dbReference type="Proteomes" id="UP000282529"/>
    </source>
</evidence>
<dbReference type="RefSeq" id="WP_124694331.1">
    <property type="nucleotide sequence ID" value="NZ_JBHUFE010000016.1"/>
</dbReference>
<dbReference type="OrthoDB" id="2186822at2"/>
<protein>
    <submittedName>
        <fullName evidence="1">Uncharacterized protein</fullName>
    </submittedName>
</protein>
<sequence>MDNYSGHDHTFNHMHMHDASSSHDVVTHHSNDGIGWTDPLMHTHIVSNEHIYSANDPLKYCNGYTFKAMTLDLGDMHFVQPHYVHDYIKADGTVVKGYFRDGDGNTSIDRPLGMGGGYFQNNPGSSDI</sequence>
<proteinExistence type="predicted"/>
<comment type="caution">
    <text evidence="1">The sequence shown here is derived from an EMBL/GenBank/DDBJ whole genome shotgun (WGS) entry which is preliminary data.</text>
</comment>
<dbReference type="Proteomes" id="UP000282529">
    <property type="component" value="Unassembled WGS sequence"/>
</dbReference>
<accession>A0A3N9PDR2</accession>
<reference evidence="1 2" key="1">
    <citation type="submission" date="2018-11" db="EMBL/GenBank/DDBJ databases">
        <title>Genome sequence of strain 7197.</title>
        <authorList>
            <person name="Gao J."/>
            <person name="Sun J."/>
        </authorList>
    </citation>
    <scope>NUCLEOTIDE SEQUENCE [LARGE SCALE GENOMIC DNA]</scope>
    <source>
        <strain evidence="1 2">7197</strain>
    </source>
</reference>
<keyword evidence="2" id="KW-1185">Reference proteome</keyword>
<gene>
    <name evidence="1" type="ORF">EH198_04635</name>
</gene>
<dbReference type="EMBL" id="RQPI01000001">
    <property type="protein sequence ID" value="RQW13690.1"/>
    <property type="molecule type" value="Genomic_DNA"/>
</dbReference>
<evidence type="ECO:0000313" key="1">
    <source>
        <dbReference type="EMBL" id="RQW13690.1"/>
    </source>
</evidence>
<dbReference type="AlphaFoldDB" id="A0A3N9PDR2"/>